<dbReference type="GO" id="GO:0015288">
    <property type="term" value="F:porin activity"/>
    <property type="evidence" value="ECO:0007669"/>
    <property type="project" value="InterPro"/>
</dbReference>
<dbReference type="InterPro" id="IPR007049">
    <property type="entry name" value="Carb-sel_porin_OprB"/>
</dbReference>
<organism evidence="3">
    <name type="scientific">uncultured Dysgonomonas sp</name>
    <dbReference type="NCBI Taxonomy" id="206096"/>
    <lineage>
        <taxon>Bacteria</taxon>
        <taxon>Pseudomonadati</taxon>
        <taxon>Bacteroidota</taxon>
        <taxon>Bacteroidia</taxon>
        <taxon>Bacteroidales</taxon>
        <taxon>Dysgonomonadaceae</taxon>
        <taxon>Dysgonomonas</taxon>
        <taxon>environmental samples</taxon>
    </lineage>
</organism>
<comment type="similarity">
    <text evidence="1 2">Belongs to the OprB family.</text>
</comment>
<dbReference type="InterPro" id="IPR038673">
    <property type="entry name" value="OprB_sf"/>
</dbReference>
<dbReference type="AlphaFoldDB" id="A0A212JA68"/>
<accession>A0A212JA68</accession>
<gene>
    <name evidence="3" type="ORF">KL86DYS2_11076</name>
</gene>
<evidence type="ECO:0000313" key="3">
    <source>
        <dbReference type="EMBL" id="SBV96340.1"/>
    </source>
</evidence>
<name>A0A212JA68_9BACT</name>
<dbReference type="RefSeq" id="WP_296947935.1">
    <property type="nucleotide sequence ID" value="NZ_LT599021.1"/>
</dbReference>
<dbReference type="GO" id="GO:0008643">
    <property type="term" value="P:carbohydrate transport"/>
    <property type="evidence" value="ECO:0007669"/>
    <property type="project" value="InterPro"/>
</dbReference>
<evidence type="ECO:0000256" key="1">
    <source>
        <dbReference type="ARBA" id="ARBA00008769"/>
    </source>
</evidence>
<dbReference type="Gene3D" id="2.40.160.180">
    <property type="entry name" value="Carbohydrate-selective porin OprB"/>
    <property type="match status" value="1"/>
</dbReference>
<evidence type="ECO:0000256" key="2">
    <source>
        <dbReference type="RuleBase" id="RU363072"/>
    </source>
</evidence>
<dbReference type="Pfam" id="PF04966">
    <property type="entry name" value="OprB"/>
    <property type="match status" value="1"/>
</dbReference>
<reference evidence="3" key="1">
    <citation type="submission" date="2016-04" db="EMBL/GenBank/DDBJ databases">
        <authorList>
            <person name="Evans L.H."/>
            <person name="Alamgir A."/>
            <person name="Owens N."/>
            <person name="Weber N.D."/>
            <person name="Virtaneva K."/>
            <person name="Barbian K."/>
            <person name="Babar A."/>
            <person name="Rosenke K."/>
        </authorList>
    </citation>
    <scope>NUCLEOTIDE SEQUENCE</scope>
    <source>
        <strain evidence="3">86-2</strain>
    </source>
</reference>
<sequence>MKKIFIICMSLYYFISIWGQDQILKYEVNNVGELQYNITEAREKDVKYVNLLSMEASLRTDKWWKNGSFDIAFWSIGRTFSHNIANDFLTFSNIEEDNFWLVCSKFGYHQTFGDFSLFAGIRNMNLDYFNSPYSSFFTNSSAGIFPTISINYSVPNYPLGAIGLHTEYTKGVINVKNSYYNNLDNVNKALIFNFKFNPKKYGFVNITQFAYMPLDGFYAAGVVLDKLPEESLRYSLYMLAEQSILQTDKQELGIVAQLGYAPRKSNECYLYYGVGVVMNNLFGRKGRDTVGLNAFRANMSQGAETALEMSYKYIITSHISIQPALHYIHREGKDDLVGLLRGSFTFGN</sequence>
<dbReference type="GO" id="GO:0016020">
    <property type="term" value="C:membrane"/>
    <property type="evidence" value="ECO:0007669"/>
    <property type="project" value="InterPro"/>
</dbReference>
<dbReference type="EMBL" id="FLUL01000001">
    <property type="protein sequence ID" value="SBV96340.1"/>
    <property type="molecule type" value="Genomic_DNA"/>
</dbReference>
<proteinExistence type="inferred from homology"/>
<evidence type="ECO:0008006" key="4">
    <source>
        <dbReference type="Google" id="ProtNLM"/>
    </source>
</evidence>
<protein>
    <recommendedName>
        <fullName evidence="4">Carbohydrate-selective porin OprB</fullName>
    </recommendedName>
</protein>